<evidence type="ECO:0000256" key="3">
    <source>
        <dbReference type="ARBA" id="ARBA00023295"/>
    </source>
</evidence>
<dbReference type="InterPro" id="IPR036573">
    <property type="entry name" value="CBM_sf_5/12"/>
</dbReference>
<dbReference type="EMBL" id="JAEKJR010000002">
    <property type="protein sequence ID" value="MBN8430998.1"/>
    <property type="molecule type" value="Genomic_DNA"/>
</dbReference>
<dbReference type="Pfam" id="PF14600">
    <property type="entry name" value="CBM_5_12_2"/>
    <property type="match status" value="1"/>
</dbReference>
<evidence type="ECO:0000313" key="6">
    <source>
        <dbReference type="EMBL" id="MBN8430998.1"/>
    </source>
</evidence>
<feature type="signal peptide" evidence="4">
    <location>
        <begin position="1"/>
        <end position="35"/>
    </location>
</feature>
<keyword evidence="2" id="KW-0378">Hydrolase</keyword>
<name>A0ABS3E6Q8_9GAMM</name>
<dbReference type="SMART" id="SM00495">
    <property type="entry name" value="ChtBD3"/>
    <property type="match status" value="1"/>
</dbReference>
<reference evidence="6 7" key="1">
    <citation type="submission" date="2020-12" db="EMBL/GenBank/DDBJ databases">
        <title>Oil enriched cultivation method for isolating marine PHA-producing bacteria.</title>
        <authorList>
            <person name="Zheng W."/>
            <person name="Yu S."/>
            <person name="Huang Y."/>
        </authorList>
    </citation>
    <scope>NUCLEOTIDE SEQUENCE [LARGE SCALE GENOMIC DNA]</scope>
    <source>
        <strain evidence="6 7">SN0-2</strain>
    </source>
</reference>
<evidence type="ECO:0000256" key="2">
    <source>
        <dbReference type="ARBA" id="ARBA00022801"/>
    </source>
</evidence>
<dbReference type="InterPro" id="IPR005084">
    <property type="entry name" value="CBM6"/>
</dbReference>
<dbReference type="Proteomes" id="UP000664293">
    <property type="component" value="Unassembled WGS sequence"/>
</dbReference>
<dbReference type="Pfam" id="PF00150">
    <property type="entry name" value="Cellulase"/>
    <property type="match status" value="1"/>
</dbReference>
<dbReference type="CDD" id="cd12204">
    <property type="entry name" value="CBD_like"/>
    <property type="match status" value="1"/>
</dbReference>
<dbReference type="PANTHER" id="PTHR34142">
    <property type="entry name" value="ENDO-BETA-1,4-GLUCANASE A"/>
    <property type="match status" value="1"/>
</dbReference>
<dbReference type="SUPFAM" id="SSF51055">
    <property type="entry name" value="Carbohydrate binding domain"/>
    <property type="match status" value="1"/>
</dbReference>
<dbReference type="InterPro" id="IPR032798">
    <property type="entry name" value="CBM_5_12_2"/>
</dbReference>
<gene>
    <name evidence="6" type="ORF">JF535_09075</name>
</gene>
<organism evidence="6 7">
    <name type="scientific">Microbulbifer salipaludis</name>
    <dbReference type="NCBI Taxonomy" id="187980"/>
    <lineage>
        <taxon>Bacteria</taxon>
        <taxon>Pseudomonadati</taxon>
        <taxon>Pseudomonadota</taxon>
        <taxon>Gammaproteobacteria</taxon>
        <taxon>Cellvibrionales</taxon>
        <taxon>Microbulbiferaceae</taxon>
        <taxon>Microbulbifer</taxon>
    </lineage>
</organism>
<evidence type="ECO:0000256" key="1">
    <source>
        <dbReference type="ARBA" id="ARBA00022729"/>
    </source>
</evidence>
<sequence>MMVRIMMKESTRRPIGRRIQSSVAALCSAVGLVIAAGTAAAVEPLQVQGNKVLVGGQAKSLEGISLFWSNTGWGAEKWYTASEVARIKNEFGADIVRAAIGHGEPGGIQDDWDGNMARLDTVVQAAIDNDMYVIVDYHSHIAHTNWEAADSFFTQVAQKWGQYDNVIYEIYNEPKQVDWHTSLKPYAEHVGNTIRAIDPDNLIIMGTPIWSQDVDIASTNPANVSNMAYTIHFYANSHKGELRAKAQTAMNNGIALFATEWGMVNANGAGPVNYDETWAWMDFLRSNGISHAAWAYHDKEFNHLGEVESSSFFWADGTYKDSGNFIKEILGGGGDPDPDGSVVDGPCDTGGDGTQIEAESFCQASGIEFETASDFGGGQNAGWIDDGDWLTFDVNLPQAGTATVTYRVASAQSGGRIKLEQGGGTTTYGTVDVPNTGDWQSWMDISHEVQLPAGQQTLGVAAEVGGWNLNWLRIDVTGPCTSGCEPDGEGVRIEAENWREAGDVQTEATTDVGGGQNVGWIDAGDWMTYDVTLPASSSGEYEISYRVASEGGGSLKLEQPGGGVEYGSLSFGATGGWQSWTTVSHTVNLPAGTAELAIAANSGGWNINWFEIKAVNGSGCNNDPSCLDDDNDGVSNAVDQCPATPAGTTVDSNGCPVSTGGQCDGVTEYPNWLHADYEGGPNTHLLGGDQMTHEGNLYEANWYTNSVPGSDNTWTLIGSCQ</sequence>
<dbReference type="InterPro" id="IPR008979">
    <property type="entry name" value="Galactose-bd-like_sf"/>
</dbReference>
<keyword evidence="3" id="KW-0326">Glycosidase</keyword>
<dbReference type="InterPro" id="IPR006584">
    <property type="entry name" value="Cellulose-bd_IV"/>
</dbReference>
<accession>A0ABS3E6Q8</accession>
<feature type="domain" description="CBM6" evidence="5">
    <location>
        <begin position="354"/>
        <end position="475"/>
    </location>
</feature>
<dbReference type="SUPFAM" id="SSF51445">
    <property type="entry name" value="(Trans)glycosidases"/>
    <property type="match status" value="1"/>
</dbReference>
<dbReference type="SUPFAM" id="SSF49785">
    <property type="entry name" value="Galactose-binding domain-like"/>
    <property type="match status" value="2"/>
</dbReference>
<evidence type="ECO:0000259" key="5">
    <source>
        <dbReference type="PROSITE" id="PS51175"/>
    </source>
</evidence>
<dbReference type="Pfam" id="PF03422">
    <property type="entry name" value="CBM_6"/>
    <property type="match status" value="2"/>
</dbReference>
<evidence type="ECO:0000256" key="4">
    <source>
        <dbReference type="SAM" id="SignalP"/>
    </source>
</evidence>
<proteinExistence type="predicted"/>
<protein>
    <submittedName>
        <fullName evidence="6">Carbohydrate-binding protein</fullName>
    </submittedName>
</protein>
<dbReference type="SMART" id="SM00606">
    <property type="entry name" value="CBD_IV"/>
    <property type="match status" value="2"/>
</dbReference>
<dbReference type="Gene3D" id="3.20.20.80">
    <property type="entry name" value="Glycosidases"/>
    <property type="match status" value="1"/>
</dbReference>
<dbReference type="PROSITE" id="PS51175">
    <property type="entry name" value="CBM6"/>
    <property type="match status" value="2"/>
</dbReference>
<dbReference type="InterPro" id="IPR003610">
    <property type="entry name" value="CBM5/12"/>
</dbReference>
<dbReference type="CDD" id="cd04080">
    <property type="entry name" value="CBM6_cellulase-like"/>
    <property type="match status" value="2"/>
</dbReference>
<evidence type="ECO:0000313" key="7">
    <source>
        <dbReference type="Proteomes" id="UP000664293"/>
    </source>
</evidence>
<dbReference type="InterPro" id="IPR017853">
    <property type="entry name" value="GH"/>
</dbReference>
<feature type="domain" description="CBM6" evidence="5">
    <location>
        <begin position="491"/>
        <end position="613"/>
    </location>
</feature>
<feature type="chain" id="PRO_5046583529" evidence="4">
    <location>
        <begin position="36"/>
        <end position="721"/>
    </location>
</feature>
<keyword evidence="7" id="KW-1185">Reference proteome</keyword>
<comment type="caution">
    <text evidence="6">The sequence shown here is derived from an EMBL/GenBank/DDBJ whole genome shotgun (WGS) entry which is preliminary data.</text>
</comment>
<dbReference type="Gene3D" id="2.60.120.260">
    <property type="entry name" value="Galactose-binding domain-like"/>
    <property type="match status" value="2"/>
</dbReference>
<dbReference type="InterPro" id="IPR028974">
    <property type="entry name" value="TSP_type-3_rpt"/>
</dbReference>
<dbReference type="PANTHER" id="PTHR34142:SF1">
    <property type="entry name" value="GLYCOSIDE HYDROLASE FAMILY 5 DOMAIN-CONTAINING PROTEIN"/>
    <property type="match status" value="1"/>
</dbReference>
<dbReference type="Gene3D" id="2.10.10.20">
    <property type="entry name" value="Carbohydrate-binding module superfamily 5/12"/>
    <property type="match status" value="1"/>
</dbReference>
<keyword evidence="1 4" id="KW-0732">Signal</keyword>
<dbReference type="InterPro" id="IPR001547">
    <property type="entry name" value="Glyco_hydro_5"/>
</dbReference>
<dbReference type="SUPFAM" id="SSF103647">
    <property type="entry name" value="TSP type-3 repeat"/>
    <property type="match status" value="1"/>
</dbReference>